<feature type="transmembrane region" description="Helical" evidence="12">
    <location>
        <begin position="17"/>
        <end position="35"/>
    </location>
</feature>
<dbReference type="SUPFAM" id="SSF54534">
    <property type="entry name" value="FKBP-like"/>
    <property type="match status" value="1"/>
</dbReference>
<dbReference type="PANTHER" id="PTHR47529">
    <property type="entry name" value="PEPTIDYL-PROLYL CIS-TRANS ISOMERASE D"/>
    <property type="match status" value="1"/>
</dbReference>
<dbReference type="InterPro" id="IPR052029">
    <property type="entry name" value="PpiD_chaperone"/>
</dbReference>
<keyword evidence="3" id="KW-0997">Cell inner membrane</keyword>
<evidence type="ECO:0000256" key="8">
    <source>
        <dbReference type="ARBA" id="ARBA00038408"/>
    </source>
</evidence>
<dbReference type="PROSITE" id="PS50198">
    <property type="entry name" value="PPIC_PPIASE_2"/>
    <property type="match status" value="1"/>
</dbReference>
<evidence type="ECO:0000259" key="13">
    <source>
        <dbReference type="PROSITE" id="PS50198"/>
    </source>
</evidence>
<evidence type="ECO:0000313" key="15">
    <source>
        <dbReference type="Proteomes" id="UP001595692"/>
    </source>
</evidence>
<evidence type="ECO:0000256" key="6">
    <source>
        <dbReference type="ARBA" id="ARBA00023136"/>
    </source>
</evidence>
<name>A0ABV8CQU1_9GAMM</name>
<evidence type="ECO:0000256" key="5">
    <source>
        <dbReference type="ARBA" id="ARBA00022989"/>
    </source>
</evidence>
<dbReference type="SUPFAM" id="SSF109998">
    <property type="entry name" value="Triger factor/SurA peptide-binding domain-like"/>
    <property type="match status" value="1"/>
</dbReference>
<gene>
    <name evidence="14" type="primary">ppiD</name>
    <name evidence="14" type="ORF">ACFOSS_12430</name>
</gene>
<accession>A0ABV8CQU1</accession>
<feature type="domain" description="PpiC" evidence="13">
    <location>
        <begin position="269"/>
        <end position="366"/>
    </location>
</feature>
<dbReference type="Proteomes" id="UP001595692">
    <property type="component" value="Unassembled WGS sequence"/>
</dbReference>
<dbReference type="NCBIfam" id="NF008054">
    <property type="entry name" value="PRK10788.1"/>
    <property type="match status" value="1"/>
</dbReference>
<evidence type="ECO:0000313" key="14">
    <source>
        <dbReference type="EMBL" id="MFC3914269.1"/>
    </source>
</evidence>
<protein>
    <recommendedName>
        <fullName evidence="9">Periplasmic chaperone PpiD</fullName>
    </recommendedName>
    <alternativeName>
        <fullName evidence="10">Periplasmic folding chaperone</fullName>
    </alternativeName>
</protein>
<evidence type="ECO:0000256" key="9">
    <source>
        <dbReference type="ARBA" id="ARBA00040743"/>
    </source>
</evidence>
<keyword evidence="4 12" id="KW-0812">Transmembrane</keyword>
<evidence type="ECO:0000256" key="2">
    <source>
        <dbReference type="ARBA" id="ARBA00022475"/>
    </source>
</evidence>
<reference evidence="15" key="1">
    <citation type="journal article" date="2019" name="Int. J. Syst. Evol. Microbiol.">
        <title>The Global Catalogue of Microorganisms (GCM) 10K type strain sequencing project: providing services to taxonomists for standard genome sequencing and annotation.</title>
        <authorList>
            <consortium name="The Broad Institute Genomics Platform"/>
            <consortium name="The Broad Institute Genome Sequencing Center for Infectious Disease"/>
            <person name="Wu L."/>
            <person name="Ma J."/>
        </authorList>
    </citation>
    <scope>NUCLEOTIDE SEQUENCE [LARGE SCALE GENOMIC DNA]</scope>
    <source>
        <strain evidence="15">CCUG 54939</strain>
    </source>
</reference>
<dbReference type="EMBL" id="JBHSAF010000014">
    <property type="protein sequence ID" value="MFC3914269.1"/>
    <property type="molecule type" value="Genomic_DNA"/>
</dbReference>
<comment type="similarity">
    <text evidence="8">Belongs to the PpiD chaperone family.</text>
</comment>
<comment type="subcellular location">
    <subcellularLocation>
        <location evidence="1">Cell inner membrane</location>
        <topology evidence="1">Single-pass type II membrane protein</topology>
        <orientation evidence="1">Periplasmic side</orientation>
    </subcellularLocation>
</comment>
<dbReference type="InterPro" id="IPR000297">
    <property type="entry name" value="PPIase_PpiC"/>
</dbReference>
<evidence type="ECO:0000256" key="12">
    <source>
        <dbReference type="SAM" id="Phobius"/>
    </source>
</evidence>
<keyword evidence="11 14" id="KW-0413">Isomerase</keyword>
<sequence length="638" mass="70819">MLMDKLREGAQGRGAKIVFWLIILSFSLAGVGSYLNRPADTSPAKVNDQPITAQEFDQAYQSERGRMQQQFGESFAELADNPEYVRQMRQAVLDRLINQLAVDQQAREAKIRIGDQQIKDTIRAMPEFQKDGQFNNELYLNLLSQARLDPNSFSESIRNQLLQQTWASSLTGTDFVLPSEVTLIDKLLQQTRDAQLYTVPVAHFQKTVSVTDAELETYYKANSNQFRSQEQVNVNFVELDAAALAANIKVEDRELRDYYEQHIDQYRTAERRQVAHILISDKDAAVAEKQAETVLTQLKGGADFAALAKEFSSDKLSARNGGELDWFERGVMDPEFEKAAFALSKPGELSAVVKSQFGLHIIKLVGVQPEHERPFDEVKADVLAKLKADKARDLFIDQQQKLSELAFENPDSLDVVSESMGLKLQQSGLMTTSTAKAPFDDAKLKQQAFAENLRDTNANSEVITVGEGKAYVLHILEHKPAMVRPLADVKADVEAAVKLQKAQVEAEKQAATLLSKLNNGEDVSALVKELDVKVESKTGISRTGATLVGTLLNELFRMPHPAADKPVRKLVAMPEGDQVILVLNKVTDTDQPSAAKSMLQTQLAQGRMIASQAALLQQARDAATIEYNPLFNSQPVSE</sequence>
<dbReference type="PANTHER" id="PTHR47529:SF1">
    <property type="entry name" value="PERIPLASMIC CHAPERONE PPID"/>
    <property type="match status" value="1"/>
</dbReference>
<keyword evidence="5 12" id="KW-1133">Transmembrane helix</keyword>
<keyword evidence="7" id="KW-0143">Chaperone</keyword>
<keyword evidence="6 12" id="KW-0472">Membrane</keyword>
<dbReference type="InterPro" id="IPR046357">
    <property type="entry name" value="PPIase_dom_sf"/>
</dbReference>
<keyword evidence="15" id="KW-1185">Reference proteome</keyword>
<dbReference type="Gene3D" id="3.10.50.40">
    <property type="match status" value="1"/>
</dbReference>
<keyword evidence="2" id="KW-1003">Cell membrane</keyword>
<dbReference type="Pfam" id="PF13624">
    <property type="entry name" value="SurA_N_3"/>
    <property type="match status" value="1"/>
</dbReference>
<dbReference type="InterPro" id="IPR027304">
    <property type="entry name" value="Trigger_fact/SurA_dom_sf"/>
</dbReference>
<dbReference type="Pfam" id="PF13616">
    <property type="entry name" value="Rotamase_3"/>
    <property type="match status" value="1"/>
</dbReference>
<dbReference type="Gene3D" id="1.10.4030.10">
    <property type="entry name" value="Porin chaperone SurA, peptide-binding domain"/>
    <property type="match status" value="1"/>
</dbReference>
<evidence type="ECO:0000256" key="4">
    <source>
        <dbReference type="ARBA" id="ARBA00022692"/>
    </source>
</evidence>
<dbReference type="GO" id="GO:0003755">
    <property type="term" value="F:peptidyl-prolyl cis-trans isomerase activity"/>
    <property type="evidence" value="ECO:0007669"/>
    <property type="project" value="UniProtKB-EC"/>
</dbReference>
<dbReference type="RefSeq" id="WP_377152963.1">
    <property type="nucleotide sequence ID" value="NZ_JBHSAF010000014.1"/>
</dbReference>
<comment type="caution">
    <text evidence="14">The sequence shown here is derived from an EMBL/GenBank/DDBJ whole genome shotgun (WGS) entry which is preliminary data.</text>
</comment>
<proteinExistence type="inferred from homology"/>
<keyword evidence="11" id="KW-0697">Rotamase</keyword>
<evidence type="ECO:0000256" key="1">
    <source>
        <dbReference type="ARBA" id="ARBA00004382"/>
    </source>
</evidence>
<organism evidence="14 15">
    <name type="scientific">Pseudaeromonas sharmana</name>
    <dbReference type="NCBI Taxonomy" id="328412"/>
    <lineage>
        <taxon>Bacteria</taxon>
        <taxon>Pseudomonadati</taxon>
        <taxon>Pseudomonadota</taxon>
        <taxon>Gammaproteobacteria</taxon>
        <taxon>Aeromonadales</taxon>
        <taxon>Aeromonadaceae</taxon>
        <taxon>Pseudaeromonas</taxon>
    </lineage>
</organism>
<evidence type="ECO:0000256" key="7">
    <source>
        <dbReference type="ARBA" id="ARBA00023186"/>
    </source>
</evidence>
<evidence type="ECO:0000256" key="11">
    <source>
        <dbReference type="PROSITE-ProRule" id="PRU00278"/>
    </source>
</evidence>
<evidence type="ECO:0000256" key="3">
    <source>
        <dbReference type="ARBA" id="ARBA00022519"/>
    </source>
</evidence>
<evidence type="ECO:0000256" key="10">
    <source>
        <dbReference type="ARBA" id="ARBA00042775"/>
    </source>
</evidence>